<evidence type="ECO:0000256" key="4">
    <source>
        <dbReference type="RuleBase" id="RU003719"/>
    </source>
</evidence>
<evidence type="ECO:0000313" key="8">
    <source>
        <dbReference type="Proteomes" id="UP001469365"/>
    </source>
</evidence>
<evidence type="ECO:0000313" key="7">
    <source>
        <dbReference type="EMBL" id="MEK8127891.1"/>
    </source>
</evidence>
<gene>
    <name evidence="7" type="ORF">WMW72_08270</name>
</gene>
<comment type="caution">
    <text evidence="7">The sequence shown here is derived from an EMBL/GenBank/DDBJ whole genome shotgun (WGS) entry which is preliminary data.</text>
</comment>
<dbReference type="Gene3D" id="3.40.50.720">
    <property type="entry name" value="NAD(P)-binding Rossmann-like Domain"/>
    <property type="match status" value="2"/>
</dbReference>
<organism evidence="7 8">
    <name type="scientific">Paenibacillus filicis</name>
    <dbReference type="NCBI Taxonomy" id="669464"/>
    <lineage>
        <taxon>Bacteria</taxon>
        <taxon>Bacillati</taxon>
        <taxon>Bacillota</taxon>
        <taxon>Bacilli</taxon>
        <taxon>Bacillales</taxon>
        <taxon>Paenibacillaceae</taxon>
        <taxon>Paenibacillus</taxon>
    </lineage>
</organism>
<dbReference type="CDD" id="cd12167">
    <property type="entry name" value="2-Hacid_dh_8"/>
    <property type="match status" value="1"/>
</dbReference>
<protein>
    <submittedName>
        <fullName evidence="7">Hydroxyacid dehydrogenase</fullName>
    </submittedName>
</protein>
<proteinExistence type="inferred from homology"/>
<dbReference type="Pfam" id="PF00389">
    <property type="entry name" value="2-Hacid_dh"/>
    <property type="match status" value="1"/>
</dbReference>
<feature type="domain" description="D-isomer specific 2-hydroxyacid dehydrogenase catalytic" evidence="5">
    <location>
        <begin position="19"/>
        <end position="320"/>
    </location>
</feature>
<dbReference type="InterPro" id="IPR036291">
    <property type="entry name" value="NAD(P)-bd_dom_sf"/>
</dbReference>
<evidence type="ECO:0000259" key="6">
    <source>
        <dbReference type="Pfam" id="PF02826"/>
    </source>
</evidence>
<dbReference type="PANTHER" id="PTHR42789">
    <property type="entry name" value="D-ISOMER SPECIFIC 2-HYDROXYACID DEHYDROGENASE FAMILY PROTEIN (AFU_ORTHOLOGUE AFUA_6G10090)"/>
    <property type="match status" value="1"/>
</dbReference>
<sequence>MRTLIAISNPDLRKLVISERAIAALTEVSEIDWVPVGESYTSEDLARDIPAYDACITSWRSPKFTQEVLEKAERLTFIGHAAGTVIPIVDESVFQKPITIVNANSALSKSTAEGTVMMMMLAAWNGIPYIESLQEGKWSQSSQEAVMGLSGTTVGLIGYGEISSEVIRLLAPYQMKILLHSRYCTEEVAAALGVQLCGLDELLQQSDMISLHSTLTSRNSGILGARELSMIRDGAVLINTARAHLIDEQALIDELRKGRFTAALDVFHQEPLGKDHELLRLSNVICTPHIAGFNRHWKSQQVEMVVQDLLRLLKGEPLHGEITLDKYRRLTSR</sequence>
<reference evidence="7 8" key="1">
    <citation type="submission" date="2024-04" db="EMBL/GenBank/DDBJ databases">
        <title>draft genome sequnece of Paenibacillus filicis.</title>
        <authorList>
            <person name="Kim D.-U."/>
        </authorList>
    </citation>
    <scope>NUCLEOTIDE SEQUENCE [LARGE SCALE GENOMIC DNA]</scope>
    <source>
        <strain evidence="7 8">KACC14197</strain>
    </source>
</reference>
<comment type="similarity">
    <text evidence="1 4">Belongs to the D-isomer specific 2-hydroxyacid dehydrogenase family.</text>
</comment>
<dbReference type="PANTHER" id="PTHR42789:SF1">
    <property type="entry name" value="D-ISOMER SPECIFIC 2-HYDROXYACID DEHYDROGENASE FAMILY PROTEIN (AFU_ORTHOLOGUE AFUA_6G10090)"/>
    <property type="match status" value="1"/>
</dbReference>
<dbReference type="Proteomes" id="UP001469365">
    <property type="component" value="Unassembled WGS sequence"/>
</dbReference>
<evidence type="ECO:0000256" key="2">
    <source>
        <dbReference type="ARBA" id="ARBA00023002"/>
    </source>
</evidence>
<evidence type="ECO:0000256" key="3">
    <source>
        <dbReference type="ARBA" id="ARBA00023027"/>
    </source>
</evidence>
<dbReference type="Pfam" id="PF02826">
    <property type="entry name" value="2-Hacid_dh_C"/>
    <property type="match status" value="1"/>
</dbReference>
<dbReference type="SUPFAM" id="SSF52283">
    <property type="entry name" value="Formate/glycerate dehydrogenase catalytic domain-like"/>
    <property type="match status" value="1"/>
</dbReference>
<accession>A0ABU9DI13</accession>
<dbReference type="SUPFAM" id="SSF51735">
    <property type="entry name" value="NAD(P)-binding Rossmann-fold domains"/>
    <property type="match status" value="1"/>
</dbReference>
<evidence type="ECO:0000259" key="5">
    <source>
        <dbReference type="Pfam" id="PF00389"/>
    </source>
</evidence>
<name>A0ABU9DI13_9BACL</name>
<keyword evidence="8" id="KW-1185">Reference proteome</keyword>
<dbReference type="InterPro" id="IPR006139">
    <property type="entry name" value="D-isomer_2_OHA_DH_cat_dom"/>
</dbReference>
<evidence type="ECO:0000256" key="1">
    <source>
        <dbReference type="ARBA" id="ARBA00005854"/>
    </source>
</evidence>
<dbReference type="InterPro" id="IPR050857">
    <property type="entry name" value="D-2-hydroxyacid_DH"/>
</dbReference>
<dbReference type="EMBL" id="JBBPCC010000004">
    <property type="protein sequence ID" value="MEK8127891.1"/>
    <property type="molecule type" value="Genomic_DNA"/>
</dbReference>
<dbReference type="RefSeq" id="WP_341414955.1">
    <property type="nucleotide sequence ID" value="NZ_JBBPCC010000004.1"/>
</dbReference>
<feature type="domain" description="D-isomer specific 2-hydroxyacid dehydrogenase NAD-binding" evidence="6">
    <location>
        <begin position="117"/>
        <end position="291"/>
    </location>
</feature>
<keyword evidence="3" id="KW-0520">NAD</keyword>
<dbReference type="InterPro" id="IPR006140">
    <property type="entry name" value="D-isomer_DH_NAD-bd"/>
</dbReference>
<keyword evidence="2 4" id="KW-0560">Oxidoreductase</keyword>